<sequence>MYIVARSLGNPEVYVNHDLAHKVAEIISGDINAESVSDAYFYLDVISALMITTLIYLIAIRLFLKIRRK</sequence>
<dbReference type="OrthoDB" id="6613818at2"/>
<accession>A0A3N4PK30</accession>
<proteinExistence type="predicted"/>
<gene>
    <name evidence="2" type="ORF">BBB56_01140</name>
</gene>
<organism evidence="2 3">
    <name type="scientific">Candidatus Pantoea deserta</name>
    <dbReference type="NCBI Taxonomy" id="1869313"/>
    <lineage>
        <taxon>Bacteria</taxon>
        <taxon>Pseudomonadati</taxon>
        <taxon>Pseudomonadota</taxon>
        <taxon>Gammaproteobacteria</taxon>
        <taxon>Enterobacterales</taxon>
        <taxon>Erwiniaceae</taxon>
        <taxon>Pantoea</taxon>
    </lineage>
</organism>
<keyword evidence="1" id="KW-1133">Transmembrane helix</keyword>
<keyword evidence="3" id="KW-1185">Reference proteome</keyword>
<feature type="transmembrane region" description="Helical" evidence="1">
    <location>
        <begin position="39"/>
        <end position="64"/>
    </location>
</feature>
<evidence type="ECO:0000313" key="2">
    <source>
        <dbReference type="EMBL" id="RPE04757.1"/>
    </source>
</evidence>
<dbReference type="EMBL" id="RMVG01000001">
    <property type="protein sequence ID" value="RPE04757.1"/>
    <property type="molecule type" value="Genomic_DNA"/>
</dbReference>
<evidence type="ECO:0000256" key="1">
    <source>
        <dbReference type="SAM" id="Phobius"/>
    </source>
</evidence>
<dbReference type="AlphaFoldDB" id="A0A3N4PK30"/>
<protein>
    <submittedName>
        <fullName evidence="2">Uncharacterized protein</fullName>
    </submittedName>
</protein>
<dbReference type="Proteomes" id="UP000281332">
    <property type="component" value="Unassembled WGS sequence"/>
</dbReference>
<keyword evidence="1" id="KW-0472">Membrane</keyword>
<name>A0A3N4PK30_9GAMM</name>
<comment type="caution">
    <text evidence="2">The sequence shown here is derived from an EMBL/GenBank/DDBJ whole genome shotgun (WGS) entry which is preliminary data.</text>
</comment>
<keyword evidence="1" id="KW-0812">Transmembrane</keyword>
<evidence type="ECO:0000313" key="3">
    <source>
        <dbReference type="Proteomes" id="UP000281332"/>
    </source>
</evidence>
<reference evidence="2 3" key="1">
    <citation type="submission" date="2018-11" db="EMBL/GenBank/DDBJ databases">
        <title>Whole genome sequencing of Pantoea sp. RIT388.</title>
        <authorList>
            <person name="Gan H.M."/>
            <person name="Hudson A.O."/>
        </authorList>
    </citation>
    <scope>NUCLEOTIDE SEQUENCE [LARGE SCALE GENOMIC DNA]</scope>
    <source>
        <strain evidence="2 3">RIT388</strain>
    </source>
</reference>